<comment type="caution">
    <text evidence="1">The sequence shown here is derived from an EMBL/GenBank/DDBJ whole genome shotgun (WGS) entry which is preliminary data.</text>
</comment>
<gene>
    <name evidence="1" type="ORF">ISQ64_04205</name>
</gene>
<protein>
    <submittedName>
        <fullName evidence="1">Uncharacterized protein</fullName>
    </submittedName>
</protein>
<dbReference type="AlphaFoldDB" id="A0A937LK40"/>
<organism evidence="1 2">
    <name type="scientific">SAR86 cluster bacterium</name>
    <dbReference type="NCBI Taxonomy" id="2030880"/>
    <lineage>
        <taxon>Bacteria</taxon>
        <taxon>Pseudomonadati</taxon>
        <taxon>Pseudomonadota</taxon>
        <taxon>Gammaproteobacteria</taxon>
        <taxon>SAR86 cluster</taxon>
    </lineage>
</organism>
<accession>A0A937LK40</accession>
<dbReference type="EMBL" id="JADHQD010000028">
    <property type="protein sequence ID" value="MBL6818589.1"/>
    <property type="molecule type" value="Genomic_DNA"/>
</dbReference>
<reference evidence="1" key="1">
    <citation type="submission" date="2020-10" db="EMBL/GenBank/DDBJ databases">
        <title>Microbiome of the Black Sea water column analyzed by genome centric metagenomics.</title>
        <authorList>
            <person name="Cabello-Yeves P.J."/>
            <person name="Callieri C."/>
            <person name="Picazo A."/>
            <person name="Mehrshad M."/>
            <person name="Haro-Moreno J.M."/>
            <person name="Roda-Garcia J."/>
            <person name="Dzembekova N."/>
            <person name="Slabakova V."/>
            <person name="Slabakova N."/>
            <person name="Moncheva S."/>
            <person name="Rodriguez-Valera F."/>
        </authorList>
    </citation>
    <scope>NUCLEOTIDE SEQUENCE</scope>
    <source>
        <strain evidence="1">BS307-5m-G50</strain>
    </source>
</reference>
<evidence type="ECO:0000313" key="1">
    <source>
        <dbReference type="EMBL" id="MBL6818589.1"/>
    </source>
</evidence>
<evidence type="ECO:0000313" key="2">
    <source>
        <dbReference type="Proteomes" id="UP000711391"/>
    </source>
</evidence>
<dbReference type="Proteomes" id="UP000711391">
    <property type="component" value="Unassembled WGS sequence"/>
</dbReference>
<proteinExistence type="predicted"/>
<sequence>MQKYILALVILISVNIYSENLNNKIITAKEILTLDPAKNANFTILSANPLTIDSLDIKNIKIMGAIVEGRFFSTP</sequence>
<name>A0A937LK40_9GAMM</name>